<reference evidence="2 3" key="1">
    <citation type="submission" date="2024-05" db="EMBL/GenBank/DDBJ databases">
        <title>A draft genome resource for the thread blight pathogen Marasmius tenuissimus strain MS-2.</title>
        <authorList>
            <person name="Yulfo-Soto G.E."/>
            <person name="Baruah I.K."/>
            <person name="Amoako-Attah I."/>
            <person name="Bukari Y."/>
            <person name="Meinhardt L.W."/>
            <person name="Bailey B.A."/>
            <person name="Cohen S.P."/>
        </authorList>
    </citation>
    <scope>NUCLEOTIDE SEQUENCE [LARGE SCALE GENOMIC DNA]</scope>
    <source>
        <strain evidence="2 3">MS-2</strain>
    </source>
</reference>
<evidence type="ECO:0000256" key="1">
    <source>
        <dbReference type="SAM" id="Phobius"/>
    </source>
</evidence>
<keyword evidence="1" id="KW-0812">Transmembrane</keyword>
<dbReference type="Proteomes" id="UP001437256">
    <property type="component" value="Unassembled WGS sequence"/>
</dbReference>
<keyword evidence="3" id="KW-1185">Reference proteome</keyword>
<evidence type="ECO:0000313" key="3">
    <source>
        <dbReference type="Proteomes" id="UP001437256"/>
    </source>
</evidence>
<proteinExistence type="predicted"/>
<comment type="caution">
    <text evidence="2">The sequence shown here is derived from an EMBL/GenBank/DDBJ whole genome shotgun (WGS) entry which is preliminary data.</text>
</comment>
<feature type="transmembrane region" description="Helical" evidence="1">
    <location>
        <begin position="14"/>
        <end position="39"/>
    </location>
</feature>
<accession>A0ABR2ZXV3</accession>
<keyword evidence="1" id="KW-0472">Membrane</keyword>
<protein>
    <submittedName>
        <fullName evidence="2">Uncharacterized protein</fullName>
    </submittedName>
</protein>
<name>A0ABR2ZXV3_9AGAR</name>
<sequence length="63" mass="7073">MSSLPVNVTIDNTLGAVLVGFAVACVLYGVLVSQVFSYFSNYPMDRPVYKSLVTRWRLRTNRS</sequence>
<dbReference type="EMBL" id="JBBXMP010000041">
    <property type="protein sequence ID" value="KAL0065911.1"/>
    <property type="molecule type" value="Genomic_DNA"/>
</dbReference>
<organism evidence="2 3">
    <name type="scientific">Marasmius tenuissimus</name>
    <dbReference type="NCBI Taxonomy" id="585030"/>
    <lineage>
        <taxon>Eukaryota</taxon>
        <taxon>Fungi</taxon>
        <taxon>Dikarya</taxon>
        <taxon>Basidiomycota</taxon>
        <taxon>Agaricomycotina</taxon>
        <taxon>Agaricomycetes</taxon>
        <taxon>Agaricomycetidae</taxon>
        <taxon>Agaricales</taxon>
        <taxon>Marasmiineae</taxon>
        <taxon>Marasmiaceae</taxon>
        <taxon>Marasmius</taxon>
    </lineage>
</organism>
<gene>
    <name evidence="2" type="ORF">AAF712_007037</name>
</gene>
<evidence type="ECO:0000313" key="2">
    <source>
        <dbReference type="EMBL" id="KAL0065911.1"/>
    </source>
</evidence>
<keyword evidence="1" id="KW-1133">Transmembrane helix</keyword>